<dbReference type="Proteomes" id="UP000005408">
    <property type="component" value="Unassembled WGS sequence"/>
</dbReference>
<reference evidence="2" key="1">
    <citation type="submission" date="2022-08" db="UniProtKB">
        <authorList>
            <consortium name="EnsemblMetazoa"/>
        </authorList>
    </citation>
    <scope>IDENTIFICATION</scope>
    <source>
        <strain evidence="2">05x7-T-G4-1.051#20</strain>
    </source>
</reference>
<dbReference type="AlphaFoldDB" id="A0A8W8HQ70"/>
<feature type="compositionally biased region" description="Polar residues" evidence="1">
    <location>
        <begin position="45"/>
        <end position="61"/>
    </location>
</feature>
<proteinExistence type="predicted"/>
<dbReference type="EnsemblMetazoa" id="G10535.2">
    <property type="protein sequence ID" value="G10535.2:cds"/>
    <property type="gene ID" value="G10535"/>
</dbReference>
<evidence type="ECO:0000313" key="2">
    <source>
        <dbReference type="EnsemblMetazoa" id="G10535.2:cds"/>
    </source>
</evidence>
<feature type="region of interest" description="Disordered" evidence="1">
    <location>
        <begin position="24"/>
        <end position="61"/>
    </location>
</feature>
<feature type="compositionally biased region" description="Polar residues" evidence="1">
    <location>
        <begin position="24"/>
        <end position="35"/>
    </location>
</feature>
<organism evidence="2 3">
    <name type="scientific">Magallana gigas</name>
    <name type="common">Pacific oyster</name>
    <name type="synonym">Crassostrea gigas</name>
    <dbReference type="NCBI Taxonomy" id="29159"/>
    <lineage>
        <taxon>Eukaryota</taxon>
        <taxon>Metazoa</taxon>
        <taxon>Spiralia</taxon>
        <taxon>Lophotrochozoa</taxon>
        <taxon>Mollusca</taxon>
        <taxon>Bivalvia</taxon>
        <taxon>Autobranchia</taxon>
        <taxon>Pteriomorphia</taxon>
        <taxon>Ostreida</taxon>
        <taxon>Ostreoidea</taxon>
        <taxon>Ostreidae</taxon>
        <taxon>Magallana</taxon>
    </lineage>
</organism>
<sequence>MTSQLRMETTEGVKGYEIQRPMVLSSSNLSPNRNGIASREKSVLNGDSLSRTKSKPQSSSVGFDMQKELMDRHAKMRKRDQMAYQRTKKLYRVAKVQLDGQLKTLNKHFMRESKELERETTFIADEAKKIEERNQISSFPYDFHAKENQSTKLPVLNKPTFLAHSPPSKSDLSTGGQGQCLYCNENRCHFFPCYLPVTYHSLGVIRREKSFSVLKNYDSLLSRCSKVRPPSRKSVLDEQSEQGLNLPTPGARISVQDRERGLQQLVKEMKERNRKMKPRDWATNYGQPLPRRMLLKPVTYVSDAVMEVD</sequence>
<evidence type="ECO:0000313" key="3">
    <source>
        <dbReference type="Proteomes" id="UP000005408"/>
    </source>
</evidence>
<accession>A0A8W8HQ70</accession>
<name>A0A8W8HQ70_MAGGI</name>
<protein>
    <submittedName>
        <fullName evidence="2">Uncharacterized protein</fullName>
    </submittedName>
</protein>
<evidence type="ECO:0000256" key="1">
    <source>
        <dbReference type="SAM" id="MobiDB-lite"/>
    </source>
</evidence>
<keyword evidence="3" id="KW-1185">Reference proteome</keyword>